<organism evidence="1 2">
    <name type="scientific">Sporocytophaga myxococcoides</name>
    <dbReference type="NCBI Taxonomy" id="153721"/>
    <lineage>
        <taxon>Bacteria</taxon>
        <taxon>Pseudomonadati</taxon>
        <taxon>Bacteroidota</taxon>
        <taxon>Cytophagia</taxon>
        <taxon>Cytophagales</taxon>
        <taxon>Cytophagaceae</taxon>
        <taxon>Sporocytophaga</taxon>
    </lineage>
</organism>
<comment type="caution">
    <text evidence="1">The sequence shown here is derived from an EMBL/GenBank/DDBJ whole genome shotgun (WGS) entry which is preliminary data.</text>
</comment>
<dbReference type="AlphaFoldDB" id="A0A098LHS4"/>
<accession>A0A098LHS4</accession>
<dbReference type="STRING" id="153721.MYP_3766"/>
<reference evidence="1 2" key="1">
    <citation type="submission" date="2014-09" db="EMBL/GenBank/DDBJ databases">
        <title>Sporocytophaga myxococcoides PG-01 genome sequencing.</title>
        <authorList>
            <person name="Liu L."/>
            <person name="Gao P.J."/>
            <person name="Chen G.J."/>
            <person name="Wang L.S."/>
        </authorList>
    </citation>
    <scope>NUCLEOTIDE SEQUENCE [LARGE SCALE GENOMIC DNA]</scope>
    <source>
        <strain evidence="1 2">PG-01</strain>
    </source>
</reference>
<sequence length="192" mass="21992">MIKKFINIAALYLLLSAGRPSENLSPKDCCKPSLWDEVLNIDTLKIGSIPAYTDTLTLLSGLGAPEKTSICGASGLYRPDKFPLTNPVYMWSYKGIDFLVNGDKVNLKLVRFTEAPSSLRLTYPSITLCHTTRLEDVKKVFPVSVKVSYNYFDPERKETFRLVRINPREAWTDEWILRFKGNKLYEVEFWTP</sequence>
<proteinExistence type="predicted"/>
<dbReference type="RefSeq" id="WP_045466594.1">
    <property type="nucleotide sequence ID" value="NZ_BBLT01000008.1"/>
</dbReference>
<evidence type="ECO:0000313" key="1">
    <source>
        <dbReference type="EMBL" id="GAL86536.1"/>
    </source>
</evidence>
<dbReference type="OrthoDB" id="893444at2"/>
<evidence type="ECO:0000313" key="2">
    <source>
        <dbReference type="Proteomes" id="UP000030185"/>
    </source>
</evidence>
<gene>
    <name evidence="1" type="ORF">MYP_3766</name>
</gene>
<dbReference type="EMBL" id="BBLT01000008">
    <property type="protein sequence ID" value="GAL86536.1"/>
    <property type="molecule type" value="Genomic_DNA"/>
</dbReference>
<name>A0A098LHS4_9BACT</name>
<protein>
    <submittedName>
        <fullName evidence="1">Uncharacterized protein</fullName>
    </submittedName>
</protein>
<keyword evidence="2" id="KW-1185">Reference proteome</keyword>
<dbReference type="Proteomes" id="UP000030185">
    <property type="component" value="Unassembled WGS sequence"/>
</dbReference>